<evidence type="ECO:0000313" key="1">
    <source>
        <dbReference type="EMBL" id="ELS59630.1"/>
    </source>
</evidence>
<sequence length="73" mass="8673">MGDESGEKWRFEKVVFVFQKNEQIEEVELNSVQLSALLHSKQVWIETFSQNLKIENTVWSYGNRHVSLQVYLK</sequence>
<reference evidence="1 2" key="1">
    <citation type="journal article" date="2014" name="Syst. Appl. Microbiol.">
        <title>Genomic insights into the taxonomic status of the three subspecies of Bacillus subtilis.</title>
        <authorList>
            <person name="Yi H."/>
            <person name="Chun J."/>
            <person name="Cha C.J."/>
        </authorList>
    </citation>
    <scope>NUCLEOTIDE SEQUENCE [LARGE SCALE GENOMIC DNA]</scope>
    <source>
        <strain evidence="1 2">KCTC 13429</strain>
    </source>
</reference>
<dbReference type="Proteomes" id="UP000011182">
    <property type="component" value="Unassembled WGS sequence"/>
</dbReference>
<accession>A0A9W5PBH0</accession>
<dbReference type="EMBL" id="AMXN01000009">
    <property type="protein sequence ID" value="ELS59630.1"/>
    <property type="molecule type" value="Genomic_DNA"/>
</dbReference>
<protein>
    <submittedName>
        <fullName evidence="1">Uncharacterized protein</fullName>
    </submittedName>
</protein>
<gene>
    <name evidence="1" type="ORF">BSI_40110</name>
</gene>
<name>A0A9W5PBH0_9BACI</name>
<evidence type="ECO:0000313" key="2">
    <source>
        <dbReference type="Proteomes" id="UP000011182"/>
    </source>
</evidence>
<dbReference type="RefSeq" id="WP_003241889.1">
    <property type="nucleotide sequence ID" value="NZ_AMXN01000009.1"/>
</dbReference>
<keyword evidence="2" id="KW-1185">Reference proteome</keyword>
<organism evidence="1 2">
    <name type="scientific">Bacillus inaquosorum KCTC 13429</name>
    <dbReference type="NCBI Taxonomy" id="1236548"/>
    <lineage>
        <taxon>Bacteria</taxon>
        <taxon>Bacillati</taxon>
        <taxon>Bacillota</taxon>
        <taxon>Bacilli</taxon>
        <taxon>Bacillales</taxon>
        <taxon>Bacillaceae</taxon>
        <taxon>Bacillus</taxon>
    </lineage>
</organism>
<dbReference type="AlphaFoldDB" id="A0A9W5PBH0"/>
<comment type="caution">
    <text evidence="1">The sequence shown here is derived from an EMBL/GenBank/DDBJ whole genome shotgun (WGS) entry which is preliminary data.</text>
</comment>
<proteinExistence type="predicted"/>